<reference evidence="3 4" key="1">
    <citation type="submission" date="2018-12" db="EMBL/GenBank/DDBJ databases">
        <title>Venturia inaequalis Genome Resource.</title>
        <authorList>
            <person name="Lichtner F.J."/>
        </authorList>
    </citation>
    <scope>NUCLEOTIDE SEQUENCE [LARGE SCALE GENOMIC DNA]</scope>
    <source>
        <strain evidence="3 4">120213</strain>
        <strain evidence="2">Bline_iso_100314</strain>
    </source>
</reference>
<dbReference type="Proteomes" id="UP000433883">
    <property type="component" value="Unassembled WGS sequence"/>
</dbReference>
<dbReference type="AlphaFoldDB" id="A0A8H3Z1N4"/>
<accession>A0A8H3Z1N4</accession>
<dbReference type="EMBL" id="WNWQ01001595">
    <property type="protein sequence ID" value="KAE9961397.1"/>
    <property type="molecule type" value="Genomic_DNA"/>
</dbReference>
<evidence type="ECO:0000313" key="3">
    <source>
        <dbReference type="EMBL" id="KAE9981954.1"/>
    </source>
</evidence>
<proteinExistence type="predicted"/>
<feature type="compositionally biased region" description="Polar residues" evidence="1">
    <location>
        <begin position="407"/>
        <end position="438"/>
    </location>
</feature>
<protein>
    <submittedName>
        <fullName evidence="3">Uncharacterized protein</fullName>
    </submittedName>
</protein>
<evidence type="ECO:0000313" key="2">
    <source>
        <dbReference type="EMBL" id="KAE9961397.1"/>
    </source>
</evidence>
<feature type="compositionally biased region" description="Basic and acidic residues" evidence="1">
    <location>
        <begin position="585"/>
        <end position="600"/>
    </location>
</feature>
<comment type="caution">
    <text evidence="3">The sequence shown here is derived from an EMBL/GenBank/DDBJ whole genome shotgun (WGS) entry which is preliminary data.</text>
</comment>
<feature type="region of interest" description="Disordered" evidence="1">
    <location>
        <begin position="407"/>
        <end position="455"/>
    </location>
</feature>
<organism evidence="3 4">
    <name type="scientific">Venturia inaequalis</name>
    <name type="common">Apple scab fungus</name>
    <dbReference type="NCBI Taxonomy" id="5025"/>
    <lineage>
        <taxon>Eukaryota</taxon>
        <taxon>Fungi</taxon>
        <taxon>Dikarya</taxon>
        <taxon>Ascomycota</taxon>
        <taxon>Pezizomycotina</taxon>
        <taxon>Dothideomycetes</taxon>
        <taxon>Pleosporomycetidae</taxon>
        <taxon>Venturiales</taxon>
        <taxon>Venturiaceae</taxon>
        <taxon>Venturia</taxon>
    </lineage>
</organism>
<evidence type="ECO:0000313" key="4">
    <source>
        <dbReference type="Proteomes" id="UP000447873"/>
    </source>
</evidence>
<name>A0A8H3Z1N4_VENIN</name>
<gene>
    <name evidence="2" type="ORF">BLS_002190</name>
    <name evidence="3" type="ORF">EG328_011303</name>
</gene>
<feature type="region of interest" description="Disordered" evidence="1">
    <location>
        <begin position="536"/>
        <end position="600"/>
    </location>
</feature>
<sequence>MALNINFDQGDPLIRRPMMLNKQKMGLFGLGGCYHISAFVVHLDVHTVEKPVLASKKAANELVKRSVWVQVQCDDKRVVWWHSGTGETSFLKPWRLMYRPKQLRTDYQEIVGRNGTKIWYFEKRGAQSKLLTERPRVLELSQEKTVSEVTKSTWLDSFDLCPKNPRLTREVVGASFTEVQKSRFYLDESLSRPAFGALWYSCADQLMAPMANYRDQQARLMYGFSKHGAGTLRSCDILYMWIEASMERFCCSGKYDKQEILIEKLFESRGQAAAIWPSRLSSTQKKVIETISSAMEKQIDRLEESCKKPAVDEEEKAINTSIVDAFRRVFARKFGPKSGSNRVAYDYRPVSIARCRDQNTSHHVTTVFSAEAFKEMSDFYLRTDCIASGAIGRVVFQDSKDIVTFNSQEGAGETQNGDPSSTRLGVSQATEAASQDTQLLKEPENNGDGNETVEADIKSNAGPELGALILQFEQMAISKLQHKSSELRKLKAIVSAMSRSDDDSTTASRGEPVLFDSDGSLMPGVSVVIKTGNQSWQPGMVYSTDGSGSESGIDVQHDEEEPVDNQGDQTAAIDELSEGGNTDYSTEREDSGNPLYEKDEAGKSSKWYADEYNRFERKRVCPDGGSSQDASKKFRREEDWQEEWDEYARESEERGVSRMDAFREFLKANNL</sequence>
<dbReference type="Proteomes" id="UP000447873">
    <property type="component" value="Unassembled WGS sequence"/>
</dbReference>
<evidence type="ECO:0000256" key="1">
    <source>
        <dbReference type="SAM" id="MobiDB-lite"/>
    </source>
</evidence>
<dbReference type="EMBL" id="WNWS01000082">
    <property type="protein sequence ID" value="KAE9981954.1"/>
    <property type="molecule type" value="Genomic_DNA"/>
</dbReference>